<dbReference type="Gene3D" id="3.90.1530.30">
    <property type="match status" value="1"/>
</dbReference>
<feature type="domain" description="ParB-like N-terminal" evidence="3">
    <location>
        <begin position="243"/>
        <end position="346"/>
    </location>
</feature>
<dbReference type="NCBIfam" id="TIGR00180">
    <property type="entry name" value="parB_part"/>
    <property type="match status" value="1"/>
</dbReference>
<dbReference type="SUPFAM" id="SSF109709">
    <property type="entry name" value="KorB DNA-binding domain-like"/>
    <property type="match status" value="1"/>
</dbReference>
<dbReference type="GO" id="GO:0007059">
    <property type="term" value="P:chromosome segregation"/>
    <property type="evidence" value="ECO:0007669"/>
    <property type="project" value="TreeGrafter"/>
</dbReference>
<proteinExistence type="inferred from homology"/>
<gene>
    <name evidence="4" type="ORF">A2738_00070</name>
</gene>
<dbReference type="SMART" id="SM00470">
    <property type="entry name" value="ParB"/>
    <property type="match status" value="1"/>
</dbReference>
<organism evidence="4 5">
    <name type="scientific">Candidatus Nomurabacteria bacterium RIFCSPHIGHO2_01_FULL_42_15</name>
    <dbReference type="NCBI Taxonomy" id="1801742"/>
    <lineage>
        <taxon>Bacteria</taxon>
        <taxon>Candidatus Nomuraibacteriota</taxon>
    </lineage>
</organism>
<evidence type="ECO:0000313" key="4">
    <source>
        <dbReference type="EMBL" id="OGI68694.1"/>
    </source>
</evidence>
<dbReference type="Pfam" id="PF02195">
    <property type="entry name" value="ParB_N"/>
    <property type="match status" value="1"/>
</dbReference>
<dbReference type="EMBL" id="MFTS01000001">
    <property type="protein sequence ID" value="OGI68694.1"/>
    <property type="molecule type" value="Genomic_DNA"/>
</dbReference>
<protein>
    <recommendedName>
        <fullName evidence="3">ParB-like N-terminal domain-containing protein</fullName>
    </recommendedName>
</protein>
<dbReference type="AlphaFoldDB" id="A0A1F6VGG7"/>
<reference evidence="4 5" key="1">
    <citation type="journal article" date="2016" name="Nat. Commun.">
        <title>Thousands of microbial genomes shed light on interconnected biogeochemical processes in an aquifer system.</title>
        <authorList>
            <person name="Anantharaman K."/>
            <person name="Brown C.T."/>
            <person name="Hug L.A."/>
            <person name="Sharon I."/>
            <person name="Castelle C.J."/>
            <person name="Probst A.J."/>
            <person name="Thomas B.C."/>
            <person name="Singh A."/>
            <person name="Wilkins M.J."/>
            <person name="Karaoz U."/>
            <person name="Brodie E.L."/>
            <person name="Williams K.H."/>
            <person name="Hubbard S.S."/>
            <person name="Banfield J.F."/>
        </authorList>
    </citation>
    <scope>NUCLEOTIDE SEQUENCE [LARGE SCALE GENOMIC DNA]</scope>
</reference>
<dbReference type="GO" id="GO:0005694">
    <property type="term" value="C:chromosome"/>
    <property type="evidence" value="ECO:0007669"/>
    <property type="project" value="TreeGrafter"/>
</dbReference>
<dbReference type="InterPro" id="IPR003115">
    <property type="entry name" value="ParB_N"/>
</dbReference>
<dbReference type="Proteomes" id="UP000178235">
    <property type="component" value="Unassembled WGS sequence"/>
</dbReference>
<dbReference type="InterPro" id="IPR050336">
    <property type="entry name" value="Chromosome_partition/occlusion"/>
</dbReference>
<sequence length="549" mass="61221">MKTKPQRTGKTVLEITGVSVSSGRQNGHSDTKAFGVLQEAGFVELKYATNRTTAQPPGGGLLFLVAYDASNPANQKPFQMVRLQSQIWKEIDTGNTMYIQAVPSSNGSIEVFLRGNCLDDWELKCKMADAKTAEAYKIMLARDGILKSNKPIPRSTRREEAHTASPPKPEEEDEEEKEEVVPPPRVTLPMAKVTPPRLVVQLSPVIPEKKVIPPPVAVSPPARTVAPVAPVLENKSLGEELVLHIPLSEIVCFQKQESDPSFSGQPRKDFDESDLKKLAGSIKRHGQKVPALVRRIDTIAGKKWELIAGERRWRALQLIGFPYLRAIEEKPVTKKQQHMLSLIENLFRVDPSSLEISDALQEQIEAGETQVSLAEATSLSLTQIRKLLSIKSVHPDLRPLLKSSVPEEDRIRLLEASVLSSIHPDHQVEIWNKAKGQPSRRLIVAKLHELGRPFFQYKRGVRSDRRKEAGRVTQLLDRRFNALSLALIELQAVNAEEWRKFVILRGTARVSADMTLLTETIRGINEVKQKISRAKVATRSDKSAAADTV</sequence>
<dbReference type="InterPro" id="IPR036086">
    <property type="entry name" value="ParB/Sulfiredoxin_sf"/>
</dbReference>
<dbReference type="SUPFAM" id="SSF110849">
    <property type="entry name" value="ParB/Sulfiredoxin"/>
    <property type="match status" value="1"/>
</dbReference>
<dbReference type="PANTHER" id="PTHR33375:SF1">
    <property type="entry name" value="CHROMOSOME-PARTITIONING PROTEIN PARB-RELATED"/>
    <property type="match status" value="1"/>
</dbReference>
<evidence type="ECO:0000256" key="1">
    <source>
        <dbReference type="ARBA" id="ARBA00006295"/>
    </source>
</evidence>
<comment type="similarity">
    <text evidence="1">Belongs to the ParB family.</text>
</comment>
<evidence type="ECO:0000259" key="3">
    <source>
        <dbReference type="SMART" id="SM00470"/>
    </source>
</evidence>
<dbReference type="Gene3D" id="1.10.10.2830">
    <property type="match status" value="1"/>
</dbReference>
<accession>A0A1F6VGG7</accession>
<evidence type="ECO:0000256" key="2">
    <source>
        <dbReference type="SAM" id="MobiDB-lite"/>
    </source>
</evidence>
<evidence type="ECO:0000313" key="5">
    <source>
        <dbReference type="Proteomes" id="UP000178235"/>
    </source>
</evidence>
<dbReference type="GO" id="GO:0003677">
    <property type="term" value="F:DNA binding"/>
    <property type="evidence" value="ECO:0007669"/>
    <property type="project" value="InterPro"/>
</dbReference>
<dbReference type="InterPro" id="IPR004437">
    <property type="entry name" value="ParB/RepB/Spo0J"/>
</dbReference>
<dbReference type="PANTHER" id="PTHR33375">
    <property type="entry name" value="CHROMOSOME-PARTITIONING PROTEIN PARB-RELATED"/>
    <property type="match status" value="1"/>
</dbReference>
<feature type="region of interest" description="Disordered" evidence="2">
    <location>
        <begin position="149"/>
        <end position="188"/>
    </location>
</feature>
<name>A0A1F6VGG7_9BACT</name>
<comment type="caution">
    <text evidence="4">The sequence shown here is derived from an EMBL/GenBank/DDBJ whole genome shotgun (WGS) entry which is preliminary data.</text>
</comment>